<evidence type="ECO:0000256" key="1">
    <source>
        <dbReference type="SAM" id="MobiDB-lite"/>
    </source>
</evidence>
<dbReference type="AlphaFoldDB" id="A0A2P2M7F7"/>
<accession>A0A2P2M7F7</accession>
<name>A0A2P2M7F7_RHIMU</name>
<evidence type="ECO:0000313" key="2">
    <source>
        <dbReference type="EMBL" id="MBX26158.1"/>
    </source>
</evidence>
<sequence length="27" mass="3261">MKMGTCGFDLEKEKNPFRVKEKQMKTR</sequence>
<feature type="compositionally biased region" description="Basic and acidic residues" evidence="1">
    <location>
        <begin position="9"/>
        <end position="27"/>
    </location>
</feature>
<proteinExistence type="predicted"/>
<organism evidence="2">
    <name type="scientific">Rhizophora mucronata</name>
    <name type="common">Asiatic mangrove</name>
    <dbReference type="NCBI Taxonomy" id="61149"/>
    <lineage>
        <taxon>Eukaryota</taxon>
        <taxon>Viridiplantae</taxon>
        <taxon>Streptophyta</taxon>
        <taxon>Embryophyta</taxon>
        <taxon>Tracheophyta</taxon>
        <taxon>Spermatophyta</taxon>
        <taxon>Magnoliopsida</taxon>
        <taxon>eudicotyledons</taxon>
        <taxon>Gunneridae</taxon>
        <taxon>Pentapetalae</taxon>
        <taxon>rosids</taxon>
        <taxon>fabids</taxon>
        <taxon>Malpighiales</taxon>
        <taxon>Rhizophoraceae</taxon>
        <taxon>Rhizophora</taxon>
    </lineage>
</organism>
<feature type="region of interest" description="Disordered" evidence="1">
    <location>
        <begin position="1"/>
        <end position="27"/>
    </location>
</feature>
<reference evidence="2" key="1">
    <citation type="submission" date="2018-02" db="EMBL/GenBank/DDBJ databases">
        <title>Rhizophora mucronata_Transcriptome.</title>
        <authorList>
            <person name="Meera S.P."/>
            <person name="Sreeshan A."/>
            <person name="Augustine A."/>
        </authorList>
    </citation>
    <scope>NUCLEOTIDE SEQUENCE</scope>
    <source>
        <tissue evidence="2">Leaf</tissue>
    </source>
</reference>
<protein>
    <submittedName>
        <fullName evidence="2">Uncharacterized protein</fullName>
    </submittedName>
</protein>
<dbReference type="EMBL" id="GGEC01045674">
    <property type="protein sequence ID" value="MBX26158.1"/>
    <property type="molecule type" value="Transcribed_RNA"/>
</dbReference>